<dbReference type="EC" id="3.1.26.4" evidence="13"/>
<comment type="catalytic activity">
    <reaction evidence="1 12 13">
        <text>Endonucleolytic cleavage to 5'-phosphomonoester.</text>
        <dbReference type="EC" id="3.1.26.4"/>
    </reaction>
</comment>
<evidence type="ECO:0000256" key="2">
    <source>
        <dbReference type="ARBA" id="ARBA00001946"/>
    </source>
</evidence>
<comment type="similarity">
    <text evidence="5 13">Belongs to the RNase HII family.</text>
</comment>
<evidence type="ECO:0000259" key="14">
    <source>
        <dbReference type="PROSITE" id="PS51975"/>
    </source>
</evidence>
<dbReference type="PROSITE" id="PS51975">
    <property type="entry name" value="RNASE_H_2"/>
    <property type="match status" value="1"/>
</dbReference>
<evidence type="ECO:0000256" key="8">
    <source>
        <dbReference type="ARBA" id="ARBA00022723"/>
    </source>
</evidence>
<dbReference type="InterPro" id="IPR022898">
    <property type="entry name" value="RNase_HII"/>
</dbReference>
<dbReference type="Proteomes" id="UP000013015">
    <property type="component" value="Unassembled WGS sequence"/>
</dbReference>
<dbReference type="Pfam" id="PF01351">
    <property type="entry name" value="RNase_HII"/>
    <property type="match status" value="1"/>
</dbReference>
<evidence type="ECO:0000256" key="3">
    <source>
        <dbReference type="ARBA" id="ARBA00004065"/>
    </source>
</evidence>
<dbReference type="SUPFAM" id="SSF53098">
    <property type="entry name" value="Ribonuclease H-like"/>
    <property type="match status" value="1"/>
</dbReference>
<dbReference type="CDD" id="cd07182">
    <property type="entry name" value="RNase_HII_bacteria_HII_like"/>
    <property type="match status" value="1"/>
</dbReference>
<dbReference type="GO" id="GO:0003723">
    <property type="term" value="F:RNA binding"/>
    <property type="evidence" value="ECO:0007669"/>
    <property type="project" value="UniProtKB-UniRule"/>
</dbReference>
<dbReference type="NCBIfam" id="NF000595">
    <property type="entry name" value="PRK00015.1-3"/>
    <property type="match status" value="1"/>
</dbReference>
<evidence type="ECO:0000313" key="15">
    <source>
        <dbReference type="EMBL" id="ENO17658.1"/>
    </source>
</evidence>
<evidence type="ECO:0000256" key="6">
    <source>
        <dbReference type="ARBA" id="ARBA00022490"/>
    </source>
</evidence>
<keyword evidence="16" id="KW-1185">Reference proteome</keyword>
<accession>N6X944</accession>
<dbReference type="GO" id="GO:0006298">
    <property type="term" value="P:mismatch repair"/>
    <property type="evidence" value="ECO:0007669"/>
    <property type="project" value="TreeGrafter"/>
</dbReference>
<evidence type="ECO:0000256" key="7">
    <source>
        <dbReference type="ARBA" id="ARBA00022722"/>
    </source>
</evidence>
<evidence type="ECO:0000256" key="5">
    <source>
        <dbReference type="ARBA" id="ARBA00007383"/>
    </source>
</evidence>
<name>N6X944_9ACTO</name>
<evidence type="ECO:0000256" key="11">
    <source>
        <dbReference type="ARBA" id="ARBA00023211"/>
    </source>
</evidence>
<dbReference type="PANTHER" id="PTHR10954">
    <property type="entry name" value="RIBONUCLEASE H2 SUBUNIT A"/>
    <property type="match status" value="1"/>
</dbReference>
<keyword evidence="9 12" id="KW-0255">Endonuclease</keyword>
<keyword evidence="7 12" id="KW-0540">Nuclease</keyword>
<dbReference type="InterPro" id="IPR012337">
    <property type="entry name" value="RNaseH-like_sf"/>
</dbReference>
<comment type="function">
    <text evidence="3 13">Endonuclease that specifically degrades the RNA of RNA-DNA hybrids.</text>
</comment>
<evidence type="ECO:0000313" key="16">
    <source>
        <dbReference type="Proteomes" id="UP000013015"/>
    </source>
</evidence>
<evidence type="ECO:0000256" key="12">
    <source>
        <dbReference type="PROSITE-ProRule" id="PRU01319"/>
    </source>
</evidence>
<evidence type="ECO:0000256" key="1">
    <source>
        <dbReference type="ARBA" id="ARBA00000077"/>
    </source>
</evidence>
<comment type="cofactor">
    <cofactor evidence="12">
        <name>Mn(2+)</name>
        <dbReference type="ChEBI" id="CHEBI:29035"/>
    </cofactor>
    <cofactor evidence="12">
        <name>Mg(2+)</name>
        <dbReference type="ChEBI" id="CHEBI:18420"/>
    </cofactor>
    <text evidence="12">Manganese or magnesium. Binds 1 divalent metal ion per monomer in the absence of substrate. May bind a second metal ion after substrate binding.</text>
</comment>
<dbReference type="RefSeq" id="WP_005964095.1">
    <property type="nucleotide sequence ID" value="NZ_CP040505.1"/>
</dbReference>
<sequence length="222" mass="23454">MPRILASRQFELELLTTYSPLVGMDEVGRGALAGPVAVGACAITGSEGEAPSGLADSKLLSAKKREELAPQVRSWAAASAVAWASNEEIDRFGIIVGLRLAGMRALARIEEKIGAPALVLLDGSHDWLTPPEDLFASLEGPEMPDVTLGEVMTRVKADAQCTLVAAASVIAKVARDEHMTKLEDPGYGWASNKGYSSPQHVAGLKALGPSFAHRRSWSLPGI</sequence>
<keyword evidence="6" id="KW-0963">Cytoplasm</keyword>
<dbReference type="GO" id="GO:0032299">
    <property type="term" value="C:ribonuclease H2 complex"/>
    <property type="evidence" value="ECO:0007669"/>
    <property type="project" value="TreeGrafter"/>
</dbReference>
<evidence type="ECO:0000256" key="4">
    <source>
        <dbReference type="ARBA" id="ARBA00004496"/>
    </source>
</evidence>
<feature type="binding site" evidence="12">
    <location>
        <position position="122"/>
    </location>
    <ligand>
        <name>a divalent metal cation</name>
        <dbReference type="ChEBI" id="CHEBI:60240"/>
    </ligand>
</feature>
<dbReference type="InterPro" id="IPR001352">
    <property type="entry name" value="RNase_HII/HIII"/>
</dbReference>
<protein>
    <recommendedName>
        <fullName evidence="13">Ribonuclease</fullName>
        <ecNumber evidence="13">3.1.26.4</ecNumber>
    </recommendedName>
</protein>
<dbReference type="Gene3D" id="3.30.420.10">
    <property type="entry name" value="Ribonuclease H-like superfamily/Ribonuclease H"/>
    <property type="match status" value="1"/>
</dbReference>
<evidence type="ECO:0000256" key="10">
    <source>
        <dbReference type="ARBA" id="ARBA00022801"/>
    </source>
</evidence>
<feature type="binding site" evidence="12">
    <location>
        <position position="26"/>
    </location>
    <ligand>
        <name>a divalent metal cation</name>
        <dbReference type="ChEBI" id="CHEBI:60240"/>
    </ligand>
</feature>
<dbReference type="eggNOG" id="COG0164">
    <property type="taxonomic scope" value="Bacteria"/>
</dbReference>
<dbReference type="InterPro" id="IPR036397">
    <property type="entry name" value="RNaseH_sf"/>
</dbReference>
<comment type="caution">
    <text evidence="15">The sequence shown here is derived from an EMBL/GenBank/DDBJ whole genome shotgun (WGS) entry which is preliminary data.</text>
</comment>
<dbReference type="GO" id="GO:0005737">
    <property type="term" value="C:cytoplasm"/>
    <property type="evidence" value="ECO:0007669"/>
    <property type="project" value="UniProtKB-SubCell"/>
</dbReference>
<dbReference type="EMBL" id="AQHZ01000024">
    <property type="protein sequence ID" value="ENO17658.1"/>
    <property type="molecule type" value="Genomic_DNA"/>
</dbReference>
<dbReference type="GO" id="GO:0046872">
    <property type="term" value="F:metal ion binding"/>
    <property type="evidence" value="ECO:0007669"/>
    <property type="project" value="UniProtKB-KW"/>
</dbReference>
<comment type="cofactor">
    <cofactor evidence="2">
        <name>Mg(2+)</name>
        <dbReference type="ChEBI" id="CHEBI:18420"/>
    </cofactor>
</comment>
<reference evidence="15 16" key="1">
    <citation type="submission" date="2013-03" db="EMBL/GenBank/DDBJ databases">
        <title>Reference genome for the Human Microbiome Project.</title>
        <authorList>
            <person name="Aqrawi P."/>
            <person name="Ayvaz T."/>
            <person name="Bess C."/>
            <person name="Blankenburg K."/>
            <person name="Coyle M."/>
            <person name="Deng J."/>
            <person name="Forbes L."/>
            <person name="Fowler G."/>
            <person name="Francisco L."/>
            <person name="Fu Q."/>
            <person name="Gibbs R."/>
            <person name="Gross S."/>
            <person name="Gubbala S."/>
            <person name="Hale W."/>
            <person name="Hemphill L."/>
            <person name="Highlander S."/>
            <person name="Hirani K."/>
            <person name="Jackson L."/>
            <person name="Jakkamsetti A."/>
            <person name="Javaid M."/>
            <person name="Jayaseelan J.C."/>
            <person name="Jiang H."/>
            <person name="Joshi V."/>
            <person name="Korchina V."/>
            <person name="Kovar C."/>
            <person name="Lara F."/>
            <person name="Lee S."/>
            <person name="Liu Y."/>
            <person name="Mata R."/>
            <person name="Mathew T."/>
            <person name="Munidasa M."/>
            <person name="Muzny D."/>
            <person name="Nazareth L."/>
            <person name="Ngo R."/>
            <person name="Nguyen L."/>
            <person name="Nguyen N."/>
            <person name="Okwuonu G."/>
            <person name="Ongeri F."/>
            <person name="Palculict T."/>
            <person name="Patil S."/>
            <person name="Petrosino J."/>
            <person name="Pham C."/>
            <person name="Pham P."/>
            <person name="Pu L.-L."/>
            <person name="Qin X."/>
            <person name="Qu J."/>
            <person name="Reid J."/>
            <person name="Ross M."/>
            <person name="Ruth R."/>
            <person name="Saada N."/>
            <person name="San Lucas F."/>
            <person name="Santibanez J."/>
            <person name="Shang Y."/>
            <person name="Simmons D."/>
            <person name="Song X.-Z."/>
            <person name="Tang L.-Y."/>
            <person name="Thornton R."/>
            <person name="Warren J."/>
            <person name="Weissenberger G."/>
            <person name="Wilczek-Boney K."/>
            <person name="Worley K."/>
            <person name="Youmans B."/>
            <person name="Zhang J."/>
            <person name="Zhang L."/>
            <person name="Zhao Z."/>
            <person name="Zhou C."/>
            <person name="Zhu D."/>
            <person name="Zhu Y."/>
        </authorList>
    </citation>
    <scope>NUCLEOTIDE SEQUENCE [LARGE SCALE GENOMIC DNA]</scope>
    <source>
        <strain evidence="15 16">F0333</strain>
    </source>
</reference>
<gene>
    <name evidence="15" type="primary">rnhB</name>
    <name evidence="15" type="ORF">HMPREF9004_1568</name>
</gene>
<evidence type="ECO:0000256" key="9">
    <source>
        <dbReference type="ARBA" id="ARBA00022759"/>
    </source>
</evidence>
<dbReference type="GO" id="GO:0004523">
    <property type="term" value="F:RNA-DNA hybrid ribonuclease activity"/>
    <property type="evidence" value="ECO:0007669"/>
    <property type="project" value="UniProtKB-UniRule"/>
</dbReference>
<dbReference type="OrthoDB" id="9803420at2"/>
<dbReference type="STRING" id="888050.HMPREF9004_1568"/>
<dbReference type="AlphaFoldDB" id="N6X944"/>
<dbReference type="GO" id="GO:0043137">
    <property type="term" value="P:DNA replication, removal of RNA primer"/>
    <property type="evidence" value="ECO:0007669"/>
    <property type="project" value="TreeGrafter"/>
</dbReference>
<feature type="domain" description="RNase H type-2" evidence="14">
    <location>
        <begin position="19"/>
        <end position="222"/>
    </location>
</feature>
<evidence type="ECO:0000256" key="13">
    <source>
        <dbReference type="RuleBase" id="RU003515"/>
    </source>
</evidence>
<proteinExistence type="inferred from homology"/>
<feature type="binding site" evidence="12">
    <location>
        <position position="25"/>
    </location>
    <ligand>
        <name>a divalent metal cation</name>
        <dbReference type="ChEBI" id="CHEBI:60240"/>
    </ligand>
</feature>
<organism evidence="15 16">
    <name type="scientific">Schaalia cardiffensis F0333</name>
    <dbReference type="NCBI Taxonomy" id="888050"/>
    <lineage>
        <taxon>Bacteria</taxon>
        <taxon>Bacillati</taxon>
        <taxon>Actinomycetota</taxon>
        <taxon>Actinomycetes</taxon>
        <taxon>Actinomycetales</taxon>
        <taxon>Actinomycetaceae</taxon>
        <taxon>Schaalia</taxon>
    </lineage>
</organism>
<dbReference type="HOGENOM" id="CLU_036532_3_0_11"/>
<dbReference type="PANTHER" id="PTHR10954:SF18">
    <property type="entry name" value="RIBONUCLEASE HII"/>
    <property type="match status" value="1"/>
</dbReference>
<dbReference type="InterPro" id="IPR024567">
    <property type="entry name" value="RNase_HII/HIII_dom"/>
</dbReference>
<keyword evidence="11" id="KW-0464">Manganese</keyword>
<comment type="subcellular location">
    <subcellularLocation>
        <location evidence="4">Cytoplasm</location>
    </subcellularLocation>
</comment>
<dbReference type="PATRIC" id="fig|888050.3.peg.1504"/>
<keyword evidence="10 12" id="KW-0378">Hydrolase</keyword>
<keyword evidence="8 12" id="KW-0479">Metal-binding</keyword>